<dbReference type="WBParaSite" id="PSAMB.scaffold9941size4496.g32883.t1">
    <property type="protein sequence ID" value="PSAMB.scaffold9941size4496.g32883.t1"/>
    <property type="gene ID" value="PSAMB.scaffold9941size4496.g32883"/>
</dbReference>
<comment type="subcellular location">
    <subcellularLocation>
        <location evidence="1">Nucleus</location>
    </subcellularLocation>
</comment>
<evidence type="ECO:0000313" key="3">
    <source>
        <dbReference type="Proteomes" id="UP000887566"/>
    </source>
</evidence>
<dbReference type="Pfam" id="PF13565">
    <property type="entry name" value="HTH_32"/>
    <property type="match status" value="1"/>
</dbReference>
<dbReference type="InterPro" id="IPR009057">
    <property type="entry name" value="Homeodomain-like_sf"/>
</dbReference>
<proteinExistence type="predicted"/>
<dbReference type="GO" id="GO:0005634">
    <property type="term" value="C:nucleus"/>
    <property type="evidence" value="ECO:0007669"/>
    <property type="project" value="UniProtKB-SubCell"/>
</dbReference>
<dbReference type="Gene3D" id="1.10.10.60">
    <property type="entry name" value="Homeodomain-like"/>
    <property type="match status" value="1"/>
</dbReference>
<feature type="compositionally biased region" description="Low complexity" evidence="2">
    <location>
        <begin position="123"/>
        <end position="142"/>
    </location>
</feature>
<evidence type="ECO:0000313" key="4">
    <source>
        <dbReference type="WBParaSite" id="PSAMB.scaffold9941size4496.g32883.t1"/>
    </source>
</evidence>
<reference evidence="4" key="1">
    <citation type="submission" date="2022-11" db="UniProtKB">
        <authorList>
            <consortium name="WormBaseParasite"/>
        </authorList>
    </citation>
    <scope>IDENTIFICATION</scope>
</reference>
<evidence type="ECO:0000256" key="2">
    <source>
        <dbReference type="SAM" id="MobiDB-lite"/>
    </source>
</evidence>
<evidence type="ECO:0000256" key="1">
    <source>
        <dbReference type="ARBA" id="ARBA00004123"/>
    </source>
</evidence>
<dbReference type="AlphaFoldDB" id="A0A914XVQ5"/>
<organism evidence="3 4">
    <name type="scientific">Plectus sambesii</name>
    <dbReference type="NCBI Taxonomy" id="2011161"/>
    <lineage>
        <taxon>Eukaryota</taxon>
        <taxon>Metazoa</taxon>
        <taxon>Ecdysozoa</taxon>
        <taxon>Nematoda</taxon>
        <taxon>Chromadorea</taxon>
        <taxon>Plectida</taxon>
        <taxon>Plectina</taxon>
        <taxon>Plectoidea</taxon>
        <taxon>Plectidae</taxon>
        <taxon>Plectus</taxon>
    </lineage>
</organism>
<accession>A0A914XVQ5</accession>
<keyword evidence="3" id="KW-1185">Reference proteome</keyword>
<dbReference type="SUPFAM" id="SSF46689">
    <property type="entry name" value="Homeodomain-like"/>
    <property type="match status" value="1"/>
</dbReference>
<protein>
    <submittedName>
        <fullName evidence="4">Transposase</fullName>
    </submittedName>
</protein>
<feature type="region of interest" description="Disordered" evidence="2">
    <location>
        <begin position="123"/>
        <end position="151"/>
    </location>
</feature>
<name>A0A914XVQ5_9BILA</name>
<sequence length="151" mass="16586">IIKKFLEEGRVEAKKRGGDKAHKLTDEQKLAVRGWAEEDRRISLAKLKEKCLSTFGVAVSEATISRLLKTFSSTATRRTPLQPKRRGDGAETIDARWLYAQSLLQLFAQQLVHTQMCFADQASSSTSSFTPSSSTVSSSSVSSEDDRGAST</sequence>
<dbReference type="Proteomes" id="UP000887566">
    <property type="component" value="Unplaced"/>
</dbReference>